<feature type="domain" description="PepSY" evidence="2">
    <location>
        <begin position="207"/>
        <end position="266"/>
    </location>
</feature>
<keyword evidence="4" id="KW-1185">Reference proteome</keyword>
<dbReference type="Proteomes" id="UP000295632">
    <property type="component" value="Unassembled WGS sequence"/>
</dbReference>
<protein>
    <submittedName>
        <fullName evidence="3">Peptidase YpeB-like protein</fullName>
    </submittedName>
</protein>
<evidence type="ECO:0000313" key="3">
    <source>
        <dbReference type="EMBL" id="TDQ37428.1"/>
    </source>
</evidence>
<reference evidence="3 4" key="1">
    <citation type="submission" date="2019-03" db="EMBL/GenBank/DDBJ databases">
        <title>Genomic Encyclopedia of Type Strains, Phase IV (KMG-IV): sequencing the most valuable type-strain genomes for metagenomic binning, comparative biology and taxonomic classification.</title>
        <authorList>
            <person name="Goeker M."/>
        </authorList>
    </citation>
    <scope>NUCLEOTIDE SEQUENCE [LARGE SCALE GENOMIC DNA]</scope>
    <source>
        <strain evidence="3 4">DSM 28697</strain>
    </source>
</reference>
<dbReference type="AlphaFoldDB" id="A0A4R6TUL5"/>
<name>A0A4R6TUL5_9BACI</name>
<feature type="compositionally biased region" description="Basic and acidic residues" evidence="1">
    <location>
        <begin position="181"/>
        <end position="198"/>
    </location>
</feature>
<evidence type="ECO:0000313" key="4">
    <source>
        <dbReference type="Proteomes" id="UP000295632"/>
    </source>
</evidence>
<dbReference type="RefSeq" id="WP_166639333.1">
    <property type="nucleotide sequence ID" value="NZ_SNYJ01000013.1"/>
</dbReference>
<dbReference type="InterPro" id="IPR025711">
    <property type="entry name" value="PepSY"/>
</dbReference>
<dbReference type="EMBL" id="SNYJ01000013">
    <property type="protein sequence ID" value="TDQ37428.1"/>
    <property type="molecule type" value="Genomic_DNA"/>
</dbReference>
<sequence>MNKKWIWLTLGVIVLVGGIGIQQLMASRQQTSLSEAEIVASVQSFYTGDIIETERIDDTYVIVLTNDKGTYQIQVNENDGKIKRIKQLATTKGTETEMTQEEAEAKALTEAGSGNVAQAKSLSVEGQEAYEVTVKQENKELVYVISRANGDVIDRKQTQQQENDAAQPTSEEAPATDNEPAPEKEPVSEKEPTPEKEQAPNSGVTTAISKEEAEALALNAAGGGKIESVELDNDEEDGMEYEIEIENGDQEIEVIIQAQSGEVLSVTWDD</sequence>
<feature type="region of interest" description="Disordered" evidence="1">
    <location>
        <begin position="153"/>
        <end position="211"/>
    </location>
</feature>
<feature type="compositionally biased region" description="Polar residues" evidence="1">
    <location>
        <begin position="158"/>
        <end position="170"/>
    </location>
</feature>
<evidence type="ECO:0000256" key="1">
    <source>
        <dbReference type="SAM" id="MobiDB-lite"/>
    </source>
</evidence>
<evidence type="ECO:0000259" key="2">
    <source>
        <dbReference type="Pfam" id="PF03413"/>
    </source>
</evidence>
<feature type="compositionally biased region" description="Polar residues" evidence="1">
    <location>
        <begin position="199"/>
        <end position="208"/>
    </location>
</feature>
<comment type="caution">
    <text evidence="3">The sequence shown here is derived from an EMBL/GenBank/DDBJ whole genome shotgun (WGS) entry which is preliminary data.</text>
</comment>
<organism evidence="3 4">
    <name type="scientific">Aureibacillus halotolerans</name>
    <dbReference type="NCBI Taxonomy" id="1508390"/>
    <lineage>
        <taxon>Bacteria</taxon>
        <taxon>Bacillati</taxon>
        <taxon>Bacillota</taxon>
        <taxon>Bacilli</taxon>
        <taxon>Bacillales</taxon>
        <taxon>Bacillaceae</taxon>
        <taxon>Aureibacillus</taxon>
    </lineage>
</organism>
<dbReference type="Gene3D" id="3.10.450.40">
    <property type="match status" value="2"/>
</dbReference>
<gene>
    <name evidence="3" type="ORF">EV213_11363</name>
</gene>
<accession>A0A4R6TUL5</accession>
<dbReference type="Pfam" id="PF03413">
    <property type="entry name" value="PepSY"/>
    <property type="match status" value="1"/>
</dbReference>
<proteinExistence type="predicted"/>